<reference evidence="1 2" key="1">
    <citation type="submission" date="2015-03" db="EMBL/GenBank/DDBJ databases">
        <title>Comparative genomics of Pseudomonas insights into diversity of traits involved in vanlence and defense.</title>
        <authorList>
            <person name="Qin Y."/>
        </authorList>
    </citation>
    <scope>NUCLEOTIDE SEQUENCE [LARGE SCALE GENOMIC DNA]</scope>
    <source>
        <strain evidence="1 2">H24</strain>
    </source>
</reference>
<dbReference type="InterPro" id="IPR057378">
    <property type="entry name" value="Pre_tape_measure"/>
</dbReference>
<dbReference type="PATRIC" id="fig|294.133.peg.2358"/>
<gene>
    <name evidence="1" type="ORF">VD17_02995</name>
</gene>
<dbReference type="Proteomes" id="UP000033400">
    <property type="component" value="Unassembled WGS sequence"/>
</dbReference>
<dbReference type="OrthoDB" id="6903076at2"/>
<evidence type="ECO:0000313" key="2">
    <source>
        <dbReference type="Proteomes" id="UP000033400"/>
    </source>
</evidence>
<accession>A0A0F4VEU3</accession>
<protein>
    <submittedName>
        <fullName evidence="1">Uncharacterized protein</fullName>
    </submittedName>
</protein>
<name>A0A0F4VEU3_PSEFL</name>
<comment type="caution">
    <text evidence="1">The sequence shown here is derived from an EMBL/GenBank/DDBJ whole genome shotgun (WGS) entry which is preliminary data.</text>
</comment>
<proteinExistence type="predicted"/>
<organism evidence="1 2">
    <name type="scientific">Pseudomonas fluorescens</name>
    <dbReference type="NCBI Taxonomy" id="294"/>
    <lineage>
        <taxon>Bacteria</taxon>
        <taxon>Pseudomonadati</taxon>
        <taxon>Pseudomonadota</taxon>
        <taxon>Gammaproteobacteria</taxon>
        <taxon>Pseudomonadales</taxon>
        <taxon>Pseudomonadaceae</taxon>
        <taxon>Pseudomonas</taxon>
    </lineage>
</organism>
<evidence type="ECO:0000313" key="1">
    <source>
        <dbReference type="EMBL" id="KJZ67244.1"/>
    </source>
</evidence>
<dbReference type="RefSeq" id="WP_046052607.1">
    <property type="nucleotide sequence ID" value="NZ_LACH01000003.1"/>
</dbReference>
<sequence>MSLLDIIIPYRTVVINQSIAEKSAVSIDAFGLNTEDFVYLVDGYKTVLASIFLRNAKEDLKNIETSKEILGSFPEFAAACVACGCRQRDAQEYIRQLPFPIQIELLSTIFELTFPEGLKKSLEKLMPTILQLLKK</sequence>
<dbReference type="AlphaFoldDB" id="A0A0F4VEU3"/>
<dbReference type="Pfam" id="PF23789">
    <property type="entry name" value="Pre_tape_measure"/>
    <property type="match status" value="1"/>
</dbReference>
<dbReference type="EMBL" id="LACH01000003">
    <property type="protein sequence ID" value="KJZ67244.1"/>
    <property type="molecule type" value="Genomic_DNA"/>
</dbReference>